<sequence length="202" mass="22459">MLQREKRCAESGEKRPIVPLTRLPSAILQQKPEAVIGFQPEEWALTLYAVGAGGATCLSRPFFLTLKNLTKTIAFTYEPTGVTVQKSSADAFSLCYTSLSPYRRLSALDVLVDCEFRAFLNRPTVMFPPSESRRIDYRVVCRSHGQTHSCTDFLPRTGVLHQCVHCRITSVMVVSTKAQRVPTAPARLPPHLCDVRPALPKG</sequence>
<organism evidence="1 2">
    <name type="scientific">Lasiosphaeria ovina</name>
    <dbReference type="NCBI Taxonomy" id="92902"/>
    <lineage>
        <taxon>Eukaryota</taxon>
        <taxon>Fungi</taxon>
        <taxon>Dikarya</taxon>
        <taxon>Ascomycota</taxon>
        <taxon>Pezizomycotina</taxon>
        <taxon>Sordariomycetes</taxon>
        <taxon>Sordariomycetidae</taxon>
        <taxon>Sordariales</taxon>
        <taxon>Lasiosphaeriaceae</taxon>
        <taxon>Lasiosphaeria</taxon>
    </lineage>
</organism>
<dbReference type="EMBL" id="JAULSN010000007">
    <property type="protein sequence ID" value="KAK3366838.1"/>
    <property type="molecule type" value="Genomic_DNA"/>
</dbReference>
<protein>
    <submittedName>
        <fullName evidence="1">Uncharacterized protein</fullName>
    </submittedName>
</protein>
<accession>A0AAE0N1N3</accession>
<gene>
    <name evidence="1" type="ORF">B0T24DRAFT_368847</name>
</gene>
<proteinExistence type="predicted"/>
<dbReference type="AlphaFoldDB" id="A0AAE0N1N3"/>
<evidence type="ECO:0000313" key="1">
    <source>
        <dbReference type="EMBL" id="KAK3366838.1"/>
    </source>
</evidence>
<evidence type="ECO:0000313" key="2">
    <source>
        <dbReference type="Proteomes" id="UP001287356"/>
    </source>
</evidence>
<reference evidence="1" key="1">
    <citation type="journal article" date="2023" name="Mol. Phylogenet. Evol.">
        <title>Genome-scale phylogeny and comparative genomics of the fungal order Sordariales.</title>
        <authorList>
            <person name="Hensen N."/>
            <person name="Bonometti L."/>
            <person name="Westerberg I."/>
            <person name="Brannstrom I.O."/>
            <person name="Guillou S."/>
            <person name="Cros-Aarteil S."/>
            <person name="Calhoun S."/>
            <person name="Haridas S."/>
            <person name="Kuo A."/>
            <person name="Mondo S."/>
            <person name="Pangilinan J."/>
            <person name="Riley R."/>
            <person name="LaButti K."/>
            <person name="Andreopoulos B."/>
            <person name="Lipzen A."/>
            <person name="Chen C."/>
            <person name="Yan M."/>
            <person name="Daum C."/>
            <person name="Ng V."/>
            <person name="Clum A."/>
            <person name="Steindorff A."/>
            <person name="Ohm R.A."/>
            <person name="Martin F."/>
            <person name="Silar P."/>
            <person name="Natvig D.O."/>
            <person name="Lalanne C."/>
            <person name="Gautier V."/>
            <person name="Ament-Velasquez S.L."/>
            <person name="Kruys A."/>
            <person name="Hutchinson M.I."/>
            <person name="Powell A.J."/>
            <person name="Barry K."/>
            <person name="Miller A.N."/>
            <person name="Grigoriev I.V."/>
            <person name="Debuchy R."/>
            <person name="Gladieux P."/>
            <person name="Hiltunen Thoren M."/>
            <person name="Johannesson H."/>
        </authorList>
    </citation>
    <scope>NUCLEOTIDE SEQUENCE</scope>
    <source>
        <strain evidence="1">CBS 958.72</strain>
    </source>
</reference>
<keyword evidence="2" id="KW-1185">Reference proteome</keyword>
<dbReference type="Proteomes" id="UP001287356">
    <property type="component" value="Unassembled WGS sequence"/>
</dbReference>
<name>A0AAE0N1N3_9PEZI</name>
<comment type="caution">
    <text evidence="1">The sequence shown here is derived from an EMBL/GenBank/DDBJ whole genome shotgun (WGS) entry which is preliminary data.</text>
</comment>
<reference evidence="1" key="2">
    <citation type="submission" date="2023-06" db="EMBL/GenBank/DDBJ databases">
        <authorList>
            <consortium name="Lawrence Berkeley National Laboratory"/>
            <person name="Haridas S."/>
            <person name="Hensen N."/>
            <person name="Bonometti L."/>
            <person name="Westerberg I."/>
            <person name="Brannstrom I.O."/>
            <person name="Guillou S."/>
            <person name="Cros-Aarteil S."/>
            <person name="Calhoun S."/>
            <person name="Kuo A."/>
            <person name="Mondo S."/>
            <person name="Pangilinan J."/>
            <person name="Riley R."/>
            <person name="Labutti K."/>
            <person name="Andreopoulos B."/>
            <person name="Lipzen A."/>
            <person name="Chen C."/>
            <person name="Yanf M."/>
            <person name="Daum C."/>
            <person name="Ng V."/>
            <person name="Clum A."/>
            <person name="Steindorff A."/>
            <person name="Ohm R."/>
            <person name="Martin F."/>
            <person name="Silar P."/>
            <person name="Natvig D."/>
            <person name="Lalanne C."/>
            <person name="Gautier V."/>
            <person name="Ament-Velasquez S.L."/>
            <person name="Kruys A."/>
            <person name="Hutchinson M.I."/>
            <person name="Powell A.J."/>
            <person name="Barry K."/>
            <person name="Miller A.N."/>
            <person name="Grigoriev I.V."/>
            <person name="Debuchy R."/>
            <person name="Gladieux P."/>
            <person name="Thoren M.H."/>
            <person name="Johannesson H."/>
        </authorList>
    </citation>
    <scope>NUCLEOTIDE SEQUENCE</scope>
    <source>
        <strain evidence="1">CBS 958.72</strain>
    </source>
</reference>